<dbReference type="AlphaFoldDB" id="A0A0E0QPL5"/>
<proteinExistence type="predicted"/>
<dbReference type="Proteomes" id="UP000008022">
    <property type="component" value="Unassembled WGS sequence"/>
</dbReference>
<dbReference type="EnsemblPlants" id="ORUFI09G05750.1">
    <property type="protein sequence ID" value="ORUFI09G05750.1"/>
    <property type="gene ID" value="ORUFI09G05750"/>
</dbReference>
<accession>A0A0E0QPL5</accession>
<sequence>MDLTRWLQRPPVLPELPDEVAAVVTGSRPSSATGSRHADTQGWDADARPHLATSGRRPAASSRISARRHLAARPRKKGEREKGGRRRESTGGGGRRREAEEKRIRPMGVGSEQGGGYDGDFFNHL</sequence>
<dbReference type="OMA" id="KRIRPMG"/>
<dbReference type="HOGENOM" id="CLU_2030383_0_0_1"/>
<reference evidence="3" key="1">
    <citation type="submission" date="2013-06" db="EMBL/GenBank/DDBJ databases">
        <authorList>
            <person name="Zhao Q."/>
        </authorList>
    </citation>
    <scope>NUCLEOTIDE SEQUENCE</scope>
    <source>
        <strain evidence="3">cv. W1943</strain>
    </source>
</reference>
<feature type="region of interest" description="Disordered" evidence="1">
    <location>
        <begin position="24"/>
        <end position="125"/>
    </location>
</feature>
<feature type="compositionally biased region" description="Low complexity" evidence="1">
    <location>
        <begin position="54"/>
        <end position="64"/>
    </location>
</feature>
<reference evidence="2" key="2">
    <citation type="submission" date="2015-06" db="UniProtKB">
        <authorList>
            <consortium name="EnsemblPlants"/>
        </authorList>
    </citation>
    <scope>IDENTIFICATION</scope>
</reference>
<feature type="compositionally biased region" description="Basic residues" evidence="1">
    <location>
        <begin position="65"/>
        <end position="77"/>
    </location>
</feature>
<evidence type="ECO:0000256" key="1">
    <source>
        <dbReference type="SAM" id="MobiDB-lite"/>
    </source>
</evidence>
<name>A0A0E0QPL5_ORYRU</name>
<dbReference type="Gramene" id="ORUFI09G05750.1">
    <property type="protein sequence ID" value="ORUFI09G05750.1"/>
    <property type="gene ID" value="ORUFI09G05750"/>
</dbReference>
<evidence type="ECO:0000313" key="3">
    <source>
        <dbReference type="Proteomes" id="UP000008022"/>
    </source>
</evidence>
<feature type="compositionally biased region" description="Basic and acidic residues" evidence="1">
    <location>
        <begin position="78"/>
        <end position="104"/>
    </location>
</feature>
<protein>
    <submittedName>
        <fullName evidence="2">Uncharacterized protein</fullName>
    </submittedName>
</protein>
<keyword evidence="3" id="KW-1185">Reference proteome</keyword>
<evidence type="ECO:0000313" key="2">
    <source>
        <dbReference type="EnsemblPlants" id="ORUFI09G05750.1"/>
    </source>
</evidence>
<organism evidence="2 3">
    <name type="scientific">Oryza rufipogon</name>
    <name type="common">Brownbeard rice</name>
    <name type="synonym">Asian wild rice</name>
    <dbReference type="NCBI Taxonomy" id="4529"/>
    <lineage>
        <taxon>Eukaryota</taxon>
        <taxon>Viridiplantae</taxon>
        <taxon>Streptophyta</taxon>
        <taxon>Embryophyta</taxon>
        <taxon>Tracheophyta</taxon>
        <taxon>Spermatophyta</taxon>
        <taxon>Magnoliopsida</taxon>
        <taxon>Liliopsida</taxon>
        <taxon>Poales</taxon>
        <taxon>Poaceae</taxon>
        <taxon>BOP clade</taxon>
        <taxon>Oryzoideae</taxon>
        <taxon>Oryzeae</taxon>
        <taxon>Oryzinae</taxon>
        <taxon>Oryza</taxon>
    </lineage>
</organism>